<dbReference type="Proteomes" id="UP000466535">
    <property type="component" value="Unassembled WGS sequence"/>
</dbReference>
<comment type="caution">
    <text evidence="1">The sequence shown here is derived from an EMBL/GenBank/DDBJ whole genome shotgun (WGS) entry which is preliminary data.</text>
</comment>
<dbReference type="EMBL" id="WUUT01000006">
    <property type="protein sequence ID" value="MXR52778.1"/>
    <property type="molecule type" value="Genomic_DNA"/>
</dbReference>
<dbReference type="RefSeq" id="WP_159764915.1">
    <property type="nucleotide sequence ID" value="NZ_WUUT01000006.1"/>
</dbReference>
<dbReference type="AlphaFoldDB" id="A0A6B0T3D5"/>
<dbReference type="OrthoDB" id="239492at2157"/>
<keyword evidence="2" id="KW-1185">Reference proteome</keyword>
<name>A0A6B0T3D5_9EURY</name>
<accession>A0A6B0T3D5</accession>
<dbReference type="InterPro" id="IPR057180">
    <property type="entry name" value="DUF7858"/>
</dbReference>
<proteinExistence type="predicted"/>
<evidence type="ECO:0000313" key="1">
    <source>
        <dbReference type="EMBL" id="MXR52778.1"/>
    </source>
</evidence>
<reference evidence="1 2" key="1">
    <citation type="submission" date="2019-12" db="EMBL/GenBank/DDBJ databases">
        <title>Isolation and characterization of three novel carbon monoxide-oxidizing members of Halobacteria from salione crusts and soils.</title>
        <authorList>
            <person name="Myers M.R."/>
            <person name="King G.M."/>
        </authorList>
    </citation>
    <scope>NUCLEOTIDE SEQUENCE [LARGE SCALE GENOMIC DNA]</scope>
    <source>
        <strain evidence="1 2">WSH3</strain>
    </source>
</reference>
<gene>
    <name evidence="1" type="ORF">GRX03_14330</name>
</gene>
<sequence length="166" mass="17446">MGLSEIADGIEVTDEQDERGISTVDTTDATLTERLEPFADDLPCTPAEAATVLERYSEGKAVDGAGRAAGVAPVTAAKTLHLLGESVSPVGPMGKEIVQDWIAGDLSRTEALELTQLGEAEFGLAAYVETHDPIEDACAAIEGVLAGHRDRRQPLAETMSQATDLL</sequence>
<protein>
    <submittedName>
        <fullName evidence="1">Uncharacterized protein</fullName>
    </submittedName>
</protein>
<organism evidence="1 2">
    <name type="scientific">Halovenus carboxidivorans</name>
    <dbReference type="NCBI Taxonomy" id="2692199"/>
    <lineage>
        <taxon>Archaea</taxon>
        <taxon>Methanobacteriati</taxon>
        <taxon>Methanobacteriota</taxon>
        <taxon>Stenosarchaea group</taxon>
        <taxon>Halobacteria</taxon>
        <taxon>Halobacteriales</taxon>
        <taxon>Haloarculaceae</taxon>
        <taxon>Halovenus</taxon>
    </lineage>
</organism>
<evidence type="ECO:0000313" key="2">
    <source>
        <dbReference type="Proteomes" id="UP000466535"/>
    </source>
</evidence>
<dbReference type="Pfam" id="PF25257">
    <property type="entry name" value="DUF7858"/>
    <property type="match status" value="1"/>
</dbReference>